<evidence type="ECO:0000313" key="3">
    <source>
        <dbReference type="Proteomes" id="UP000476176"/>
    </source>
</evidence>
<dbReference type="AlphaFoldDB" id="A0A6G0PDQ8"/>
<dbReference type="Proteomes" id="UP000476176">
    <property type="component" value="Unassembled WGS sequence"/>
</dbReference>
<protein>
    <recommendedName>
        <fullName evidence="4">Secreted protein</fullName>
    </recommendedName>
</protein>
<feature type="signal peptide" evidence="1">
    <location>
        <begin position="1"/>
        <end position="18"/>
    </location>
</feature>
<comment type="caution">
    <text evidence="2">The sequence shown here is derived from an EMBL/GenBank/DDBJ whole genome shotgun (WGS) entry which is preliminary data.</text>
</comment>
<proteinExistence type="predicted"/>
<dbReference type="EMBL" id="QXGC01000244">
    <property type="protein sequence ID" value="KAE9243388.1"/>
    <property type="molecule type" value="Genomic_DNA"/>
</dbReference>
<keyword evidence="1" id="KW-0732">Signal</keyword>
<evidence type="ECO:0008006" key="4">
    <source>
        <dbReference type="Google" id="ProtNLM"/>
    </source>
</evidence>
<accession>A0A6G0PDQ8</accession>
<name>A0A6G0PDQ8_9STRA</name>
<sequence>MPIPWTLPLLGAAGGSSAAAVCHLRCSSFDVPRAKVKDEYYPPQARHTDCSVTSAPMKVGGGLRCHLPCMFESSTASGLTPHRLCLWRSTAADSARADSLLCIFDPRARWSSYNAVHQMPTLRSTSGPVQLCRRRTCVVPRTRAYWLRWAASSPSATPCGMITRGACSLD</sequence>
<gene>
    <name evidence="2" type="ORF">PF004_g6156</name>
</gene>
<evidence type="ECO:0000256" key="1">
    <source>
        <dbReference type="SAM" id="SignalP"/>
    </source>
</evidence>
<feature type="chain" id="PRO_5026146191" description="Secreted protein" evidence="1">
    <location>
        <begin position="19"/>
        <end position="170"/>
    </location>
</feature>
<evidence type="ECO:0000313" key="2">
    <source>
        <dbReference type="EMBL" id="KAE9243388.1"/>
    </source>
</evidence>
<organism evidence="2 3">
    <name type="scientific">Phytophthora fragariae</name>
    <dbReference type="NCBI Taxonomy" id="53985"/>
    <lineage>
        <taxon>Eukaryota</taxon>
        <taxon>Sar</taxon>
        <taxon>Stramenopiles</taxon>
        <taxon>Oomycota</taxon>
        <taxon>Peronosporomycetes</taxon>
        <taxon>Peronosporales</taxon>
        <taxon>Peronosporaceae</taxon>
        <taxon>Phytophthora</taxon>
    </lineage>
</organism>
<reference evidence="2 3" key="1">
    <citation type="submission" date="2018-09" db="EMBL/GenBank/DDBJ databases">
        <title>Genomic investigation of the strawberry pathogen Phytophthora fragariae indicates pathogenicity is determined by transcriptional variation in three key races.</title>
        <authorList>
            <person name="Adams T.M."/>
            <person name="Armitage A.D."/>
            <person name="Sobczyk M.K."/>
            <person name="Bates H.J."/>
            <person name="Dunwell J.M."/>
            <person name="Nellist C.F."/>
            <person name="Harrison R.J."/>
        </authorList>
    </citation>
    <scope>NUCLEOTIDE SEQUENCE [LARGE SCALE GENOMIC DNA]</scope>
    <source>
        <strain evidence="2 3">BC-23</strain>
    </source>
</reference>